<dbReference type="PROSITE" id="PS50850">
    <property type="entry name" value="MFS"/>
    <property type="match status" value="1"/>
</dbReference>
<dbReference type="Proteomes" id="UP000094444">
    <property type="component" value="Unassembled WGS sequence"/>
</dbReference>
<proteinExistence type="predicted"/>
<dbReference type="Pfam" id="PF07690">
    <property type="entry name" value="MFS_1"/>
    <property type="match status" value="1"/>
</dbReference>
<feature type="region of interest" description="Disordered" evidence="6">
    <location>
        <begin position="26"/>
        <end position="69"/>
    </location>
</feature>
<feature type="transmembrane region" description="Helical" evidence="7">
    <location>
        <begin position="428"/>
        <end position="447"/>
    </location>
</feature>
<evidence type="ECO:0000256" key="3">
    <source>
        <dbReference type="ARBA" id="ARBA00022692"/>
    </source>
</evidence>
<dbReference type="InterPro" id="IPR011701">
    <property type="entry name" value="MFS"/>
</dbReference>
<dbReference type="Gene3D" id="1.20.1250.20">
    <property type="entry name" value="MFS general substrate transporter like domains"/>
    <property type="match status" value="1"/>
</dbReference>
<keyword evidence="4 7" id="KW-1133">Transmembrane helix</keyword>
<feature type="transmembrane region" description="Helical" evidence="7">
    <location>
        <begin position="694"/>
        <end position="717"/>
    </location>
</feature>
<dbReference type="OrthoDB" id="10021397at2759"/>
<dbReference type="GO" id="GO:0022857">
    <property type="term" value="F:transmembrane transporter activity"/>
    <property type="evidence" value="ECO:0007669"/>
    <property type="project" value="InterPro"/>
</dbReference>
<keyword evidence="2" id="KW-0813">Transport</keyword>
<dbReference type="GO" id="GO:0005886">
    <property type="term" value="C:plasma membrane"/>
    <property type="evidence" value="ECO:0007669"/>
    <property type="project" value="TreeGrafter"/>
</dbReference>
<evidence type="ECO:0000256" key="1">
    <source>
        <dbReference type="ARBA" id="ARBA00004141"/>
    </source>
</evidence>
<dbReference type="InParanoid" id="A0A2P5HQ73"/>
<feature type="domain" description="Major facilitator superfamily (MFS) profile" evidence="8">
    <location>
        <begin position="211"/>
        <end position="720"/>
    </location>
</feature>
<evidence type="ECO:0000313" key="10">
    <source>
        <dbReference type="Proteomes" id="UP000094444"/>
    </source>
</evidence>
<feature type="transmembrane region" description="Helical" evidence="7">
    <location>
        <begin position="459"/>
        <end position="476"/>
    </location>
</feature>
<dbReference type="CDD" id="cd17502">
    <property type="entry name" value="MFS_Azr1_MDR_like"/>
    <property type="match status" value="1"/>
</dbReference>
<comment type="caution">
    <text evidence="9">The sequence shown here is derived from an EMBL/GenBank/DDBJ whole genome shotgun (WGS) entry which is preliminary data.</text>
</comment>
<name>A0A2P5HQ73_DIAHE</name>
<gene>
    <name evidence="9" type="ORF">DHEL01_v209185</name>
</gene>
<feature type="transmembrane region" description="Helical" evidence="7">
    <location>
        <begin position="387"/>
        <end position="407"/>
    </location>
</feature>
<evidence type="ECO:0000256" key="6">
    <source>
        <dbReference type="SAM" id="MobiDB-lite"/>
    </source>
</evidence>
<feature type="transmembrane region" description="Helical" evidence="7">
    <location>
        <begin position="356"/>
        <end position="375"/>
    </location>
</feature>
<dbReference type="EMBL" id="MAVT02001004">
    <property type="protein sequence ID" value="POS72416.1"/>
    <property type="molecule type" value="Genomic_DNA"/>
</dbReference>
<organism evidence="9 10">
    <name type="scientific">Diaporthe helianthi</name>
    <dbReference type="NCBI Taxonomy" id="158607"/>
    <lineage>
        <taxon>Eukaryota</taxon>
        <taxon>Fungi</taxon>
        <taxon>Dikarya</taxon>
        <taxon>Ascomycota</taxon>
        <taxon>Pezizomycotina</taxon>
        <taxon>Sordariomycetes</taxon>
        <taxon>Sordariomycetidae</taxon>
        <taxon>Diaporthales</taxon>
        <taxon>Diaporthaceae</taxon>
        <taxon>Diaporthe</taxon>
    </lineage>
</organism>
<keyword evidence="10" id="KW-1185">Reference proteome</keyword>
<feature type="transmembrane region" description="Helical" evidence="7">
    <location>
        <begin position="623"/>
        <end position="647"/>
    </location>
</feature>
<dbReference type="PANTHER" id="PTHR23501">
    <property type="entry name" value="MAJOR FACILITATOR SUPERFAMILY"/>
    <property type="match status" value="1"/>
</dbReference>
<keyword evidence="3 7" id="KW-0812">Transmembrane</keyword>
<dbReference type="SUPFAM" id="SSF103473">
    <property type="entry name" value="MFS general substrate transporter"/>
    <property type="match status" value="1"/>
</dbReference>
<feature type="transmembrane region" description="Helical" evidence="7">
    <location>
        <begin position="206"/>
        <end position="224"/>
    </location>
</feature>
<keyword evidence="5 7" id="KW-0472">Membrane</keyword>
<dbReference type="FunCoup" id="A0A2P5HQ73">
    <property type="interactions" value="72"/>
</dbReference>
<evidence type="ECO:0000313" key="9">
    <source>
        <dbReference type="EMBL" id="POS72416.1"/>
    </source>
</evidence>
<dbReference type="PANTHER" id="PTHR23501:SF198">
    <property type="entry name" value="AZOLE RESISTANCE PROTEIN 1-RELATED"/>
    <property type="match status" value="1"/>
</dbReference>
<accession>A0A2P5HQ73</accession>
<dbReference type="FunFam" id="1.20.1250.20:FF:000196">
    <property type="entry name" value="MFS toxin efflux pump (AflT)"/>
    <property type="match status" value="1"/>
</dbReference>
<feature type="transmembrane region" description="Helical" evidence="7">
    <location>
        <begin position="563"/>
        <end position="582"/>
    </location>
</feature>
<dbReference type="Gene3D" id="1.20.1720.10">
    <property type="entry name" value="Multidrug resistance protein D"/>
    <property type="match status" value="1"/>
</dbReference>
<comment type="subcellular location">
    <subcellularLocation>
        <location evidence="1">Membrane</location>
        <topology evidence="1">Multi-pass membrane protein</topology>
    </subcellularLocation>
</comment>
<evidence type="ECO:0000256" key="2">
    <source>
        <dbReference type="ARBA" id="ARBA00022448"/>
    </source>
</evidence>
<feature type="compositionally biased region" description="Low complexity" evidence="6">
    <location>
        <begin position="35"/>
        <end position="44"/>
    </location>
</feature>
<dbReference type="AlphaFoldDB" id="A0A2P5HQ73"/>
<feature type="transmembrane region" description="Helical" evidence="7">
    <location>
        <begin position="588"/>
        <end position="611"/>
    </location>
</feature>
<feature type="compositionally biased region" description="Polar residues" evidence="6">
    <location>
        <begin position="165"/>
        <end position="187"/>
    </location>
</feature>
<reference evidence="9" key="1">
    <citation type="submission" date="2017-09" db="EMBL/GenBank/DDBJ databases">
        <title>Polyketide synthases of a Diaporthe helianthi virulent isolate.</title>
        <authorList>
            <person name="Baroncelli R."/>
        </authorList>
    </citation>
    <scope>NUCLEOTIDE SEQUENCE [LARGE SCALE GENOMIC DNA]</scope>
    <source>
        <strain evidence="9">7/96</strain>
    </source>
</reference>
<evidence type="ECO:0000256" key="7">
    <source>
        <dbReference type="SAM" id="Phobius"/>
    </source>
</evidence>
<protein>
    <submittedName>
        <fullName evidence="9">Major facilitator superfamily transporter</fullName>
    </submittedName>
</protein>
<feature type="transmembrane region" description="Helical" evidence="7">
    <location>
        <begin position="298"/>
        <end position="318"/>
    </location>
</feature>
<dbReference type="InterPro" id="IPR020846">
    <property type="entry name" value="MFS_dom"/>
</dbReference>
<evidence type="ECO:0000259" key="8">
    <source>
        <dbReference type="PROSITE" id="PS50850"/>
    </source>
</evidence>
<sequence length="732" mass="78768">MPELWPEWTPNWLIATVEATVESSQYSPWSTPRDSVVSRSGGSIARRRSSRYTSFSEDRVNTPDTLQGGNTYRLSSRQAISRNSGIDEVLRPPSSVAGREQNSVVTEYGRITPSIRRPLSPMSVAESQSQSTQDLAAFLSSLTQSSDHMTEVTFVEQHETEIAASATQPNETNQGLKDGTTQLSRASVSAGDDEAKEDESQYPTTWVATTITFGICLVSFATAVDNTIISMPKLPSLRTDRTLLTSFSCHPPATAIPSITSEFKTLNDTGWYGSAYLLASCALQPTYGKIFTHFHVKWTYLSALLLFEVGSVICATAPSSLVLIIGRAVAGMGGAGLTSGGSTIIAGSVPIHKRGLFNSSLASTFGIASVTGPLLGGALTDKLSWRWCFWINLPLGAVAFLVVVLVFKPPRRQTTPLPVMDRILRLDFMGSSAFIPGIICLLLALQWGGITYPWSDSRVWGTMLGFVLLIACFMGIQIYRQDNALIPPRVLSNRTVLASVIFQALLCMGIYAHFYYLPYYFQVVQGTDATQSGIRTIPYVTSLSLFAIIAGALVQFIGFFAPFMWLGAGLFTIAAGLMYTLQLHSRQGMWIGFQVLAGAGAGAAFQMPLLAVQCSVAEMDVPVGNAMVGFFMTLGSSISVSAAQNIFSNSLGRGLSGIPGLNPQQIIDAGATGVRKVTPPQMLTSVLRAYNGSIMAVFVFSIVAGGLTFLCSLFAGWKSVKSRSESPEELGP</sequence>
<dbReference type="InterPro" id="IPR036259">
    <property type="entry name" value="MFS_trans_sf"/>
</dbReference>
<feature type="transmembrane region" description="Helical" evidence="7">
    <location>
        <begin position="324"/>
        <end position="349"/>
    </location>
</feature>
<feature type="transmembrane region" description="Helical" evidence="7">
    <location>
        <begin position="496"/>
        <end position="516"/>
    </location>
</feature>
<feature type="region of interest" description="Disordered" evidence="6">
    <location>
        <begin position="164"/>
        <end position="201"/>
    </location>
</feature>
<evidence type="ECO:0000256" key="5">
    <source>
        <dbReference type="ARBA" id="ARBA00023136"/>
    </source>
</evidence>
<evidence type="ECO:0000256" key="4">
    <source>
        <dbReference type="ARBA" id="ARBA00022989"/>
    </source>
</evidence>
<feature type="transmembrane region" description="Helical" evidence="7">
    <location>
        <begin position="536"/>
        <end position="556"/>
    </location>
</feature>